<gene>
    <name evidence="1" type="ORF">MNBD_CPR01-71</name>
</gene>
<dbReference type="InterPro" id="IPR011856">
    <property type="entry name" value="tRNA_endonuc-like_dom_sf"/>
</dbReference>
<organism evidence="1">
    <name type="scientific">hydrothermal vent metagenome</name>
    <dbReference type="NCBI Taxonomy" id="652676"/>
    <lineage>
        <taxon>unclassified sequences</taxon>
        <taxon>metagenomes</taxon>
        <taxon>ecological metagenomes</taxon>
    </lineage>
</organism>
<evidence type="ECO:0000313" key="1">
    <source>
        <dbReference type="EMBL" id="VAW32469.1"/>
    </source>
</evidence>
<dbReference type="GO" id="GO:0003676">
    <property type="term" value="F:nucleic acid binding"/>
    <property type="evidence" value="ECO:0007669"/>
    <property type="project" value="InterPro"/>
</dbReference>
<dbReference type="InterPro" id="IPR003509">
    <property type="entry name" value="UPF0102_YraN-like"/>
</dbReference>
<dbReference type="Pfam" id="PF02021">
    <property type="entry name" value="UPF0102"/>
    <property type="match status" value="1"/>
</dbReference>
<name>A0A3B0V6J1_9ZZZZ</name>
<proteinExistence type="inferred from homology"/>
<dbReference type="HAMAP" id="MF_00048">
    <property type="entry name" value="UPF0102"/>
    <property type="match status" value="1"/>
</dbReference>
<dbReference type="PANTHER" id="PTHR34039">
    <property type="entry name" value="UPF0102 PROTEIN YRAN"/>
    <property type="match status" value="1"/>
</dbReference>
<reference evidence="1" key="1">
    <citation type="submission" date="2018-06" db="EMBL/GenBank/DDBJ databases">
        <authorList>
            <person name="Zhirakovskaya E."/>
        </authorList>
    </citation>
    <scope>NUCLEOTIDE SEQUENCE</scope>
</reference>
<protein>
    <submittedName>
        <fullName evidence="1">Uncharacterized protein</fullName>
    </submittedName>
</protein>
<dbReference type="InterPro" id="IPR011335">
    <property type="entry name" value="Restrct_endonuc-II-like"/>
</dbReference>
<dbReference type="AlphaFoldDB" id="A0A3B0V6J1"/>
<dbReference type="SUPFAM" id="SSF52980">
    <property type="entry name" value="Restriction endonuclease-like"/>
    <property type="match status" value="1"/>
</dbReference>
<sequence>MNLSHASCKKIGHVGERAAAEYLRRHKFRIIDRNIAHKTGELDIVAQKENVVHVIEVKSTVCDEFPLRFCTGDNFDPTDKLNPTKIRKVVRTGEWYLAEKKWRGEWQVDGVVVWLRRDDGVARVRYIPHIV</sequence>
<accession>A0A3B0V6J1</accession>
<dbReference type="PANTHER" id="PTHR34039:SF1">
    <property type="entry name" value="UPF0102 PROTEIN YRAN"/>
    <property type="match status" value="1"/>
</dbReference>
<dbReference type="EMBL" id="UOEV01000051">
    <property type="protein sequence ID" value="VAW32469.1"/>
    <property type="molecule type" value="Genomic_DNA"/>
</dbReference>
<dbReference type="Gene3D" id="3.40.1350.10">
    <property type="match status" value="1"/>
</dbReference>